<dbReference type="EMBL" id="LRPB01000003">
    <property type="protein sequence ID" value="KYG85439.1"/>
    <property type="molecule type" value="Genomic_DNA"/>
</dbReference>
<sequence>MAVDMSEMAEMMKSLGGADDEFIKSMDEMEVSFEEKVARMEAINGVSNWRNEFDRENLKYEVLFDFADVDALNAGMSEFYRDSTEVGSTKLTTFFIQKGNTFERTENNGIVDNFKKGLQEDGEEELDLEMAAMLFGDASYKQTIEFDNKIKSVSNKEYVISDDKKVASWEYRLFIKEDFNKKPKTKIVIK</sequence>
<dbReference type="AlphaFoldDB" id="A0A150Y319"/>
<evidence type="ECO:0000313" key="2">
    <source>
        <dbReference type="Proteomes" id="UP000075663"/>
    </source>
</evidence>
<evidence type="ECO:0000313" key="1">
    <source>
        <dbReference type="EMBL" id="KYG85439.1"/>
    </source>
</evidence>
<gene>
    <name evidence="1" type="ORF">AWW67_15010</name>
</gene>
<protein>
    <submittedName>
        <fullName evidence="1">Uncharacterized protein</fullName>
    </submittedName>
</protein>
<dbReference type="Proteomes" id="UP000075663">
    <property type="component" value="Unassembled WGS sequence"/>
</dbReference>
<accession>A0A150Y319</accession>
<proteinExistence type="predicted"/>
<name>A0A150Y319_9BACT</name>
<dbReference type="STRING" id="1914963.AWW67_15010"/>
<organism evidence="1 2">
    <name type="scientific">Roseivirga seohaensis</name>
    <dbReference type="NCBI Taxonomy" id="1914963"/>
    <lineage>
        <taxon>Bacteria</taxon>
        <taxon>Pseudomonadati</taxon>
        <taxon>Bacteroidota</taxon>
        <taxon>Cytophagia</taxon>
        <taxon>Cytophagales</taxon>
        <taxon>Roseivirgaceae</taxon>
        <taxon>Roseivirga</taxon>
    </lineage>
</organism>
<comment type="caution">
    <text evidence="1">The sequence shown here is derived from an EMBL/GenBank/DDBJ whole genome shotgun (WGS) entry which is preliminary data.</text>
</comment>
<reference evidence="1 2" key="1">
    <citation type="submission" date="2016-01" db="EMBL/GenBank/DDBJ databases">
        <title>Genome sequencing of Roseivirga seohaensis SW-152.</title>
        <authorList>
            <person name="Selvaratnam C."/>
            <person name="Thevarajoo S."/>
            <person name="Goh K.M."/>
            <person name="Ee R."/>
            <person name="Chan K.-G."/>
            <person name="Chong C.S."/>
        </authorList>
    </citation>
    <scope>NUCLEOTIDE SEQUENCE [LARGE SCALE GENOMIC DNA]</scope>
    <source>
        <strain evidence="1 2">SW-152</strain>
    </source>
</reference>